<keyword evidence="2" id="KW-1185">Reference proteome</keyword>
<organism evidence="1 2">
    <name type="scientific">Nesterenkonia cremea</name>
    <dbReference type="NCBI Taxonomy" id="1882340"/>
    <lineage>
        <taxon>Bacteria</taxon>
        <taxon>Bacillati</taxon>
        <taxon>Actinomycetota</taxon>
        <taxon>Actinomycetes</taxon>
        <taxon>Micrococcales</taxon>
        <taxon>Micrococcaceae</taxon>
        <taxon>Nesterenkonia</taxon>
    </lineage>
</organism>
<dbReference type="AlphaFoldDB" id="A0A917ETA4"/>
<gene>
    <name evidence="1" type="ORF">GCM10011401_26560</name>
</gene>
<reference evidence="1" key="2">
    <citation type="submission" date="2020-09" db="EMBL/GenBank/DDBJ databases">
        <authorList>
            <person name="Sun Q."/>
            <person name="Zhou Y."/>
        </authorList>
    </citation>
    <scope>NUCLEOTIDE SEQUENCE</scope>
    <source>
        <strain evidence="1">CGMCC 1.15388</strain>
    </source>
</reference>
<sequence>MMLSIAATELERTAAVYEDMSGALSRVDALAGPYDSAVARAEDCTWDSSAGEAFSTAVGFVRGEGLFVGGEASELALEARTIAGELYEAASMARTVAQLLSAAAGVAPDLLPEAVSRAAEALGDPVGFVRFLEQYGGVPSVLYTIEDIISALPIGD</sequence>
<name>A0A917ETA4_9MICC</name>
<evidence type="ECO:0000313" key="1">
    <source>
        <dbReference type="EMBL" id="GGE77976.1"/>
    </source>
</evidence>
<proteinExistence type="predicted"/>
<evidence type="ECO:0000313" key="2">
    <source>
        <dbReference type="Proteomes" id="UP000633136"/>
    </source>
</evidence>
<dbReference type="Proteomes" id="UP000633136">
    <property type="component" value="Unassembled WGS sequence"/>
</dbReference>
<protein>
    <submittedName>
        <fullName evidence="1">Uncharacterized protein</fullName>
    </submittedName>
</protein>
<accession>A0A917ETA4</accession>
<comment type="caution">
    <text evidence="1">The sequence shown here is derived from an EMBL/GenBank/DDBJ whole genome shotgun (WGS) entry which is preliminary data.</text>
</comment>
<dbReference type="RefSeq" id="WP_188686690.1">
    <property type="nucleotide sequence ID" value="NZ_BMIS01000017.1"/>
</dbReference>
<reference evidence="1" key="1">
    <citation type="journal article" date="2014" name="Int. J. Syst. Evol. Microbiol.">
        <title>Complete genome sequence of Corynebacterium casei LMG S-19264T (=DSM 44701T), isolated from a smear-ripened cheese.</title>
        <authorList>
            <consortium name="US DOE Joint Genome Institute (JGI-PGF)"/>
            <person name="Walter F."/>
            <person name="Albersmeier A."/>
            <person name="Kalinowski J."/>
            <person name="Ruckert C."/>
        </authorList>
    </citation>
    <scope>NUCLEOTIDE SEQUENCE</scope>
    <source>
        <strain evidence="1">CGMCC 1.15388</strain>
    </source>
</reference>
<dbReference type="EMBL" id="BMIS01000017">
    <property type="protein sequence ID" value="GGE77976.1"/>
    <property type="molecule type" value="Genomic_DNA"/>
</dbReference>